<reference evidence="3 4" key="1">
    <citation type="submission" date="2020-02" db="EMBL/GenBank/DDBJ databases">
        <authorList>
            <person name="Ferguson B K."/>
        </authorList>
    </citation>
    <scope>NUCLEOTIDE SEQUENCE [LARGE SCALE GENOMIC DNA]</scope>
</reference>
<feature type="compositionally biased region" description="Polar residues" evidence="1">
    <location>
        <begin position="200"/>
        <end position="218"/>
    </location>
</feature>
<keyword evidence="2" id="KW-0472">Membrane</keyword>
<proteinExistence type="predicted"/>
<keyword evidence="2" id="KW-1133">Transmembrane helix</keyword>
<feature type="region of interest" description="Disordered" evidence="1">
    <location>
        <begin position="195"/>
        <end position="228"/>
    </location>
</feature>
<gene>
    <name evidence="3" type="ORF">TBRA_LOCUS6323</name>
</gene>
<keyword evidence="2" id="KW-0812">Transmembrane</keyword>
<dbReference type="EMBL" id="CADCXV010000741">
    <property type="protein sequence ID" value="CAB0034425.1"/>
    <property type="molecule type" value="Genomic_DNA"/>
</dbReference>
<evidence type="ECO:0000256" key="1">
    <source>
        <dbReference type="SAM" id="MobiDB-lite"/>
    </source>
</evidence>
<feature type="transmembrane region" description="Helical" evidence="2">
    <location>
        <begin position="126"/>
        <end position="147"/>
    </location>
</feature>
<evidence type="ECO:0000313" key="4">
    <source>
        <dbReference type="Proteomes" id="UP000479190"/>
    </source>
</evidence>
<name>A0A6H5IAJ7_9HYME</name>
<feature type="compositionally biased region" description="Basic residues" evidence="1">
    <location>
        <begin position="219"/>
        <end position="228"/>
    </location>
</feature>
<sequence length="228" mass="24860">MDQLDVLEQTSQYDPLASKGLLFRVASPIRGLSHRFLRLVGFCSGSGEPRLFSGFGSNQRSSSSNIYPSSRRTTGAFVASPCRLRQMLHLSGLDRTSVSVSRGPCLCVSPQGLLARLSISRGRPKYSGLILFLVLLLTPFAASFSAAEGGGQNSSRLGTSFLVSFSSGILAENSIWIKREYQDIRPRKLRSSLSVRGGLHSSTGATRSGSNRGPSLSSRKPRYERRWQ</sequence>
<dbReference type="Proteomes" id="UP000479190">
    <property type="component" value="Unassembled WGS sequence"/>
</dbReference>
<accession>A0A6H5IAJ7</accession>
<feature type="transmembrane region" description="Helical" evidence="2">
    <location>
        <begin position="159"/>
        <end position="177"/>
    </location>
</feature>
<evidence type="ECO:0000313" key="3">
    <source>
        <dbReference type="EMBL" id="CAB0034425.1"/>
    </source>
</evidence>
<evidence type="ECO:0000256" key="2">
    <source>
        <dbReference type="SAM" id="Phobius"/>
    </source>
</evidence>
<protein>
    <submittedName>
        <fullName evidence="3">Uncharacterized protein</fullName>
    </submittedName>
</protein>
<dbReference type="AlphaFoldDB" id="A0A6H5IAJ7"/>
<keyword evidence="4" id="KW-1185">Reference proteome</keyword>
<organism evidence="3 4">
    <name type="scientific">Trichogramma brassicae</name>
    <dbReference type="NCBI Taxonomy" id="86971"/>
    <lineage>
        <taxon>Eukaryota</taxon>
        <taxon>Metazoa</taxon>
        <taxon>Ecdysozoa</taxon>
        <taxon>Arthropoda</taxon>
        <taxon>Hexapoda</taxon>
        <taxon>Insecta</taxon>
        <taxon>Pterygota</taxon>
        <taxon>Neoptera</taxon>
        <taxon>Endopterygota</taxon>
        <taxon>Hymenoptera</taxon>
        <taxon>Apocrita</taxon>
        <taxon>Proctotrupomorpha</taxon>
        <taxon>Chalcidoidea</taxon>
        <taxon>Trichogrammatidae</taxon>
        <taxon>Trichogramma</taxon>
    </lineage>
</organism>